<feature type="domain" description="Fumarylacetoacetase-like C-terminal" evidence="2">
    <location>
        <begin position="98"/>
        <end position="256"/>
    </location>
</feature>
<dbReference type="Pfam" id="PF01557">
    <property type="entry name" value="FAA_hydrolase"/>
    <property type="match status" value="1"/>
</dbReference>
<accession>A0ABU8BN61</accession>
<reference evidence="3 4" key="1">
    <citation type="submission" date="2024-02" db="EMBL/GenBank/DDBJ databases">
        <title>Adaptive strategies in a cosmopolitan and abundant soil bacterium.</title>
        <authorList>
            <person name="Carini P."/>
        </authorList>
    </citation>
    <scope>NUCLEOTIDE SEQUENCE [LARGE SCALE GENOMIC DNA]</scope>
    <source>
        <strain evidence="3 4">AZCC 1608</strain>
    </source>
</reference>
<name>A0ABU8BN61_9BRAD</name>
<dbReference type="EMBL" id="JAZHRV010000001">
    <property type="protein sequence ID" value="MEH2559551.1"/>
    <property type="molecule type" value="Genomic_DNA"/>
</dbReference>
<dbReference type="InterPro" id="IPR011234">
    <property type="entry name" value="Fumarylacetoacetase-like_C"/>
</dbReference>
<evidence type="ECO:0000256" key="1">
    <source>
        <dbReference type="ARBA" id="ARBA00023239"/>
    </source>
</evidence>
<protein>
    <submittedName>
        <fullName evidence="3">2-keto-4-pentenoate hydratase</fullName>
        <ecNumber evidence="3">4.2.1.80</ecNumber>
    </submittedName>
</protein>
<proteinExistence type="predicted"/>
<organism evidence="3 4">
    <name type="scientific">Bradyrhizobium algeriense</name>
    <dbReference type="NCBI Taxonomy" id="634784"/>
    <lineage>
        <taxon>Bacteria</taxon>
        <taxon>Pseudomonadati</taxon>
        <taxon>Pseudomonadota</taxon>
        <taxon>Alphaproteobacteria</taxon>
        <taxon>Hyphomicrobiales</taxon>
        <taxon>Nitrobacteraceae</taxon>
        <taxon>Bradyrhizobium</taxon>
    </lineage>
</organism>
<dbReference type="PANTHER" id="PTHR30143">
    <property type="entry name" value="ACID HYDRATASE"/>
    <property type="match status" value="1"/>
</dbReference>
<dbReference type="InterPro" id="IPR036663">
    <property type="entry name" value="Fumarylacetoacetase_C_sf"/>
</dbReference>
<keyword evidence="1 3" id="KW-0456">Lyase</keyword>
<dbReference type="Proteomes" id="UP001364224">
    <property type="component" value="Unassembled WGS sequence"/>
</dbReference>
<sequence length="261" mass="28018">MLDKNAIAAASKTLHDHWRAGTKFAGLDEKLRPRDRIEGYAIQAGIEQYSSDSLFGWKIAATSEAGQKHINVDGPMAGRILAETVISDGGTASMAGNEMRVAEPEFAFRMRVDLPARTTPYTVQQVLDAVDTLHPAIEIPDSRFADFVGAGAAQIIADNACAHLFVLGPPAVVDWRSLDLVEERPVITMRGQQFTGHGKNVLGDPRIALTWLANELRQLGVTLKAGRVVTTGTCHPPLPIQSGDFCAVDFGALGKVSVGFS</sequence>
<evidence type="ECO:0000313" key="3">
    <source>
        <dbReference type="EMBL" id="MEH2559551.1"/>
    </source>
</evidence>
<dbReference type="GO" id="GO:0008684">
    <property type="term" value="F:2-oxopent-4-enoate hydratase activity"/>
    <property type="evidence" value="ECO:0007669"/>
    <property type="project" value="UniProtKB-EC"/>
</dbReference>
<evidence type="ECO:0000313" key="4">
    <source>
        <dbReference type="Proteomes" id="UP001364224"/>
    </source>
</evidence>
<dbReference type="PANTHER" id="PTHR30143:SF0">
    <property type="entry name" value="2-KETO-4-PENTENOATE HYDRATASE"/>
    <property type="match status" value="1"/>
</dbReference>
<dbReference type="SUPFAM" id="SSF56529">
    <property type="entry name" value="FAH"/>
    <property type="match status" value="1"/>
</dbReference>
<comment type="caution">
    <text evidence="3">The sequence shown here is derived from an EMBL/GenBank/DDBJ whole genome shotgun (WGS) entry which is preliminary data.</text>
</comment>
<evidence type="ECO:0000259" key="2">
    <source>
        <dbReference type="Pfam" id="PF01557"/>
    </source>
</evidence>
<keyword evidence="4" id="KW-1185">Reference proteome</keyword>
<dbReference type="RefSeq" id="WP_334487731.1">
    <property type="nucleotide sequence ID" value="NZ_JAZHRV010000001.1"/>
</dbReference>
<dbReference type="Gene3D" id="3.90.850.10">
    <property type="entry name" value="Fumarylacetoacetase-like, C-terminal domain"/>
    <property type="match status" value="1"/>
</dbReference>
<gene>
    <name evidence="3" type="ORF">V1286_007080</name>
</gene>
<dbReference type="InterPro" id="IPR050772">
    <property type="entry name" value="Hydratase-Decarb/MhpD_sf"/>
</dbReference>
<dbReference type="EC" id="4.2.1.80" evidence="3"/>